<gene>
    <name evidence="1" type="ORF">IMG5_169290</name>
</gene>
<protein>
    <submittedName>
        <fullName evidence="1">Uncharacterized protein</fullName>
    </submittedName>
</protein>
<reference evidence="1 2" key="1">
    <citation type="submission" date="2011-07" db="EMBL/GenBank/DDBJ databases">
        <authorList>
            <person name="Coyne R."/>
            <person name="Brami D."/>
            <person name="Johnson J."/>
            <person name="Hostetler J."/>
            <person name="Hannick L."/>
            <person name="Clark T."/>
            <person name="Cassidy-Hanley D."/>
            <person name="Inman J."/>
        </authorList>
    </citation>
    <scope>NUCLEOTIDE SEQUENCE [LARGE SCALE GENOMIC DNA]</scope>
    <source>
        <strain evidence="1 2">G5</strain>
    </source>
</reference>
<dbReference type="OrthoDB" id="300855at2759"/>
<dbReference type="GeneID" id="14904833"/>
<dbReference type="Proteomes" id="UP000008983">
    <property type="component" value="Unassembled WGS sequence"/>
</dbReference>
<dbReference type="RefSeq" id="XP_004029968.1">
    <property type="nucleotide sequence ID" value="XM_004029920.1"/>
</dbReference>
<sequence length="80" mass="9265">MGYFLPILKKTFIFWDDYNFPVCDNPKECLVFFLNLGLRSGGGIGDVLFQPNRDNDGGSEYIARHNQIVKMFYIVLLLKQ</sequence>
<proteinExistence type="predicted"/>
<accession>G0R199</accession>
<dbReference type="InParanoid" id="G0R199"/>
<evidence type="ECO:0000313" key="2">
    <source>
        <dbReference type="Proteomes" id="UP000008983"/>
    </source>
</evidence>
<organism evidence="1 2">
    <name type="scientific">Ichthyophthirius multifiliis</name>
    <name type="common">White spot disease agent</name>
    <name type="synonym">Ich</name>
    <dbReference type="NCBI Taxonomy" id="5932"/>
    <lineage>
        <taxon>Eukaryota</taxon>
        <taxon>Sar</taxon>
        <taxon>Alveolata</taxon>
        <taxon>Ciliophora</taxon>
        <taxon>Intramacronucleata</taxon>
        <taxon>Oligohymenophorea</taxon>
        <taxon>Hymenostomatida</taxon>
        <taxon>Ophryoglenina</taxon>
        <taxon>Ichthyophthirius</taxon>
    </lineage>
</organism>
<dbReference type="EMBL" id="GL984212">
    <property type="protein sequence ID" value="EGR28732.1"/>
    <property type="molecule type" value="Genomic_DNA"/>
</dbReference>
<name>G0R199_ICHMU</name>
<dbReference type="AlphaFoldDB" id="G0R199"/>
<keyword evidence="2" id="KW-1185">Reference proteome</keyword>
<evidence type="ECO:0000313" key="1">
    <source>
        <dbReference type="EMBL" id="EGR28732.1"/>
    </source>
</evidence>